<name>A0A179B2Y3_9ACTO</name>
<dbReference type="Pfam" id="PF21725">
    <property type="entry name" value="T7SS_signal"/>
    <property type="match status" value="1"/>
</dbReference>
<feature type="region of interest" description="Disordered" evidence="1">
    <location>
        <begin position="356"/>
        <end position="377"/>
    </location>
</feature>
<dbReference type="PROSITE" id="PS51996">
    <property type="entry name" value="TR_MART"/>
    <property type="match status" value="1"/>
</dbReference>
<sequence length="558" mass="60237">MGIEHTGAPTFSISGSPSAIREKATTMRSRANQYQILSQSLSSLSTDGWTGRAADRFREKFSVEPGRWQQAATGFTNAADALDLYATSLENAQTTASDCKTNYDEANRITKEAREEYDADVERGKQEKREWEQVNGPGTYNLTIEPFSDPGESMRNQAVSDFDSAVSTLETEAETCASTIRASCEGAPEKRNWLETGVAAVGEVLYGAFEACLDVGKLLLDLNGISLLFDDLIPFLTGELTAEELAMKFQLRGESVVAFGKALWENPLEVGKEIAKGVLDWDTWADNPARAVGHLVPDIVVAVATAGGGTAATKSSSLLARLGAHADDVGDVAGAARRVDRAADAAETSRKLDKLDFTDVGKPPKDFSPKPGLTKEGWEHSVDEWTGKVSEANPGLDQDSVRGLHRYTVNEGYTNMNGALRSGGGSPETHKLIEDATRALDRLPTPEPGDLHRGTALPKGVVDKMLDEGVFSDPAFLSTSRDSSVAAQFAETAAKNSPDNIPVEFRIKNGTAPDIQSFSAYANEAEHLYKPGAKFDVVEMVEKQFGSKQGWKVVMKEQ</sequence>
<feature type="domain" description="ADP ribosyltransferase" evidence="2">
    <location>
        <begin position="392"/>
        <end position="547"/>
    </location>
</feature>
<gene>
    <name evidence="4" type="ORF">A4H34_02395</name>
</gene>
<dbReference type="OrthoDB" id="3260380at2"/>
<dbReference type="Gene3D" id="3.90.176.10">
    <property type="entry name" value="Toxin ADP-ribosyltransferase, Chain A, domain 1"/>
    <property type="match status" value="1"/>
</dbReference>
<feature type="domain" description="Putative T7SS secretion signal" evidence="3">
    <location>
        <begin position="5"/>
        <end position="190"/>
    </location>
</feature>
<dbReference type="InterPro" id="IPR003540">
    <property type="entry name" value="ADP-ribosyltransferase"/>
</dbReference>
<feature type="compositionally biased region" description="Basic and acidic residues" evidence="1">
    <location>
        <begin position="356"/>
        <end position="368"/>
    </location>
</feature>
<proteinExistence type="predicted"/>
<dbReference type="SUPFAM" id="SSF56399">
    <property type="entry name" value="ADP-ribosylation"/>
    <property type="match status" value="1"/>
</dbReference>
<dbReference type="EMBL" id="LVZK01000001">
    <property type="protein sequence ID" value="OAP86047.1"/>
    <property type="molecule type" value="Genomic_DNA"/>
</dbReference>
<dbReference type="Pfam" id="PF03496">
    <property type="entry name" value="ADPrib_exo_Tox"/>
    <property type="match status" value="1"/>
</dbReference>
<keyword evidence="5" id="KW-1185">Reference proteome</keyword>
<evidence type="ECO:0000256" key="1">
    <source>
        <dbReference type="SAM" id="MobiDB-lite"/>
    </source>
</evidence>
<dbReference type="STRING" id="1823756.A4H34_02395"/>
<dbReference type="AlphaFoldDB" id="A0A179B2Y3"/>
<dbReference type="Proteomes" id="UP000078368">
    <property type="component" value="Unassembled WGS sequence"/>
</dbReference>
<comment type="caution">
    <text evidence="4">The sequence shown here is derived from an EMBL/GenBank/DDBJ whole genome shotgun (WGS) entry which is preliminary data.</text>
</comment>
<evidence type="ECO:0000259" key="3">
    <source>
        <dbReference type="Pfam" id="PF21725"/>
    </source>
</evidence>
<evidence type="ECO:0000259" key="2">
    <source>
        <dbReference type="Pfam" id="PF03496"/>
    </source>
</evidence>
<protein>
    <submittedName>
        <fullName evidence="4">Uncharacterized protein</fullName>
    </submittedName>
</protein>
<dbReference type="RefSeq" id="WP_064230946.1">
    <property type="nucleotide sequence ID" value="NZ_LVZK01000001.1"/>
</dbReference>
<accession>A0A179B2Y3</accession>
<dbReference type="InterPro" id="IPR049082">
    <property type="entry name" value="T7SS_signal"/>
</dbReference>
<organism evidence="4 5">
    <name type="scientific">Peptidiphaga gingivicola</name>
    <dbReference type="NCBI Taxonomy" id="2741497"/>
    <lineage>
        <taxon>Bacteria</taxon>
        <taxon>Bacillati</taxon>
        <taxon>Actinomycetota</taxon>
        <taxon>Actinomycetes</taxon>
        <taxon>Actinomycetales</taxon>
        <taxon>Actinomycetaceae</taxon>
        <taxon>Peptidiphaga</taxon>
    </lineage>
</organism>
<evidence type="ECO:0000313" key="4">
    <source>
        <dbReference type="EMBL" id="OAP86047.1"/>
    </source>
</evidence>
<dbReference type="GO" id="GO:0005576">
    <property type="term" value="C:extracellular region"/>
    <property type="evidence" value="ECO:0007669"/>
    <property type="project" value="InterPro"/>
</dbReference>
<evidence type="ECO:0000313" key="5">
    <source>
        <dbReference type="Proteomes" id="UP000078368"/>
    </source>
</evidence>
<dbReference type="Gene3D" id="1.10.287.1060">
    <property type="entry name" value="ESAT-6-like"/>
    <property type="match status" value="1"/>
</dbReference>
<reference evidence="4 5" key="1">
    <citation type="submission" date="2016-04" db="EMBL/GenBank/DDBJ databases">
        <title>Peptidophaga gingivicola gen. nov., sp. nov., isolated from human subgingival plaque.</title>
        <authorList>
            <person name="Beall C.J."/>
            <person name="Mokrzan E.M."/>
            <person name="Griffen A.L."/>
            <person name="Leys E.J."/>
        </authorList>
    </citation>
    <scope>NUCLEOTIDE SEQUENCE [LARGE SCALE GENOMIC DNA]</scope>
    <source>
        <strain evidence="4 5">BA112</strain>
    </source>
</reference>